<dbReference type="Gene3D" id="1.25.40.20">
    <property type="entry name" value="Ankyrin repeat-containing domain"/>
    <property type="match status" value="1"/>
</dbReference>
<name>A0A6V2BLT2_9STRA</name>
<dbReference type="Pfam" id="PF12796">
    <property type="entry name" value="Ank_2"/>
    <property type="match status" value="2"/>
</dbReference>
<sequence>MSCFYRRTSKYHNTLQNDETGRTPLHNACINHAALSVIQQILNTDNYIRAKDSFGETPLHYACQFGASFSIVSLLLETCPEAVKDVGRYGWTPLHVAIRNKTASLEVIQLLMEKWPEAMRVEDENGCCPLHLACRNRASVDVVRLLVERCEEGVCRENHNGTLLHHACSKKAPSEVVALLLQKYPQAVKQKDNFGETPLHVACRNKAPIEVLSLLLEHWPQAVQQPSLMDITPHDIILQRKNIPPSIVWLITSVYYLFDSGEVEIPTAKGAMDCFISIEWSFGIRLVLDLCPSVTQVMEMNDLYMPYFLGMVGRRCKMLTLWNMLLNMQDLLNTAQ</sequence>
<dbReference type="AlphaFoldDB" id="A0A6V2BLT2"/>
<dbReference type="Pfam" id="PF00023">
    <property type="entry name" value="Ank"/>
    <property type="match status" value="1"/>
</dbReference>
<accession>A0A6V2BLT2</accession>
<dbReference type="InterPro" id="IPR036770">
    <property type="entry name" value="Ankyrin_rpt-contain_sf"/>
</dbReference>
<proteinExistence type="predicted"/>
<dbReference type="PANTHER" id="PTHR24121:SF21">
    <property type="entry name" value="ANKYRIN REPEAT FAMILY PROTEIN"/>
    <property type="match status" value="1"/>
</dbReference>
<dbReference type="PROSITE" id="PS50297">
    <property type="entry name" value="ANK_REP_REGION"/>
    <property type="match status" value="1"/>
</dbReference>
<feature type="repeat" description="ANK" evidence="1">
    <location>
        <begin position="89"/>
        <end position="114"/>
    </location>
</feature>
<dbReference type="InterPro" id="IPR002110">
    <property type="entry name" value="Ankyrin_rpt"/>
</dbReference>
<dbReference type="PANTHER" id="PTHR24121">
    <property type="entry name" value="NO MECHANORECEPTOR POTENTIAL C, ISOFORM D-RELATED"/>
    <property type="match status" value="1"/>
</dbReference>
<dbReference type="SUPFAM" id="SSF48403">
    <property type="entry name" value="Ankyrin repeat"/>
    <property type="match status" value="1"/>
</dbReference>
<evidence type="ECO:0000256" key="1">
    <source>
        <dbReference type="PROSITE-ProRule" id="PRU00023"/>
    </source>
</evidence>
<organism evidence="2">
    <name type="scientific">Ditylum brightwellii</name>
    <dbReference type="NCBI Taxonomy" id="49249"/>
    <lineage>
        <taxon>Eukaryota</taxon>
        <taxon>Sar</taxon>
        <taxon>Stramenopiles</taxon>
        <taxon>Ochrophyta</taxon>
        <taxon>Bacillariophyta</taxon>
        <taxon>Mediophyceae</taxon>
        <taxon>Lithodesmiophycidae</taxon>
        <taxon>Lithodesmiales</taxon>
        <taxon>Lithodesmiaceae</taxon>
        <taxon>Ditylum</taxon>
    </lineage>
</organism>
<feature type="repeat" description="ANK" evidence="1">
    <location>
        <begin position="54"/>
        <end position="77"/>
    </location>
</feature>
<reference evidence="2" key="1">
    <citation type="submission" date="2021-01" db="EMBL/GenBank/DDBJ databases">
        <authorList>
            <person name="Corre E."/>
            <person name="Pelletier E."/>
            <person name="Niang G."/>
            <person name="Scheremetjew M."/>
            <person name="Finn R."/>
            <person name="Kale V."/>
            <person name="Holt S."/>
            <person name="Cochrane G."/>
            <person name="Meng A."/>
            <person name="Brown T."/>
            <person name="Cohen L."/>
        </authorList>
    </citation>
    <scope>NUCLEOTIDE SEQUENCE</scope>
    <source>
        <strain evidence="2">GSO104</strain>
    </source>
</reference>
<keyword evidence="1" id="KW-0040">ANK repeat</keyword>
<evidence type="ECO:0000313" key="2">
    <source>
        <dbReference type="EMBL" id="CAE4588291.1"/>
    </source>
</evidence>
<protein>
    <submittedName>
        <fullName evidence="2">Uncharacterized protein</fullName>
    </submittedName>
</protein>
<dbReference type="EMBL" id="HBNS01006262">
    <property type="protein sequence ID" value="CAE4588291.1"/>
    <property type="molecule type" value="Transcribed_RNA"/>
</dbReference>
<dbReference type="PROSITE" id="PS50088">
    <property type="entry name" value="ANK_REPEAT"/>
    <property type="match status" value="2"/>
</dbReference>
<gene>
    <name evidence="2" type="ORF">DBRI00130_LOCUS5062</name>
</gene>
<dbReference type="SMART" id="SM00248">
    <property type="entry name" value="ANK"/>
    <property type="match status" value="6"/>
</dbReference>